<dbReference type="EMBL" id="SGPM01000009">
    <property type="protein sequence ID" value="THH33182.1"/>
    <property type="molecule type" value="Genomic_DNA"/>
</dbReference>
<dbReference type="Gene3D" id="3.30.420.10">
    <property type="entry name" value="Ribonuclease H-like superfamily/Ribonuclease H"/>
    <property type="match status" value="1"/>
</dbReference>
<keyword evidence="4" id="KW-0067">ATP-binding</keyword>
<dbReference type="GO" id="GO:0016787">
    <property type="term" value="F:hydrolase activity"/>
    <property type="evidence" value="ECO:0007669"/>
    <property type="project" value="UniProtKB-KW"/>
</dbReference>
<gene>
    <name evidence="6" type="ORF">EUX98_g960</name>
</gene>
<dbReference type="GO" id="GO:0003676">
    <property type="term" value="F:nucleic acid binding"/>
    <property type="evidence" value="ECO:0007669"/>
    <property type="project" value="InterPro"/>
</dbReference>
<dbReference type="InterPro" id="IPR036397">
    <property type="entry name" value="RNaseH_sf"/>
</dbReference>
<dbReference type="GO" id="GO:0043139">
    <property type="term" value="F:5'-3' DNA helicase activity"/>
    <property type="evidence" value="ECO:0007669"/>
    <property type="project" value="TreeGrafter"/>
</dbReference>
<dbReference type="OrthoDB" id="6513042at2759"/>
<comment type="caution">
    <text evidence="6">The sequence shown here is derived from an EMBL/GenBank/DDBJ whole genome shotgun (WGS) entry which is preliminary data.</text>
</comment>
<dbReference type="InterPro" id="IPR050534">
    <property type="entry name" value="Coronavir_polyprotein_1ab"/>
</dbReference>
<organism evidence="6 7">
    <name type="scientific">Antrodiella citrinella</name>
    <dbReference type="NCBI Taxonomy" id="2447956"/>
    <lineage>
        <taxon>Eukaryota</taxon>
        <taxon>Fungi</taxon>
        <taxon>Dikarya</taxon>
        <taxon>Basidiomycota</taxon>
        <taxon>Agaricomycotina</taxon>
        <taxon>Agaricomycetes</taxon>
        <taxon>Polyporales</taxon>
        <taxon>Steccherinaceae</taxon>
        <taxon>Antrodiella</taxon>
    </lineage>
</organism>
<feature type="domain" description="Helicase ATP-binding" evidence="5">
    <location>
        <begin position="1168"/>
        <end position="1419"/>
    </location>
</feature>
<sequence>MVDAPNSPLVVLRPGLFKNEKKDPAIVIIPFTTADVIPQLLASFSAEARVGGAVGVAATFSDKGKFKTLAFAAADHVVKISLDTMAHNPKGKLRIKKKKAFAAIQKILTDPNLDKIGFDMEKVVAGLYRNHGMHISPAIDLQSMHSRTRPRYSNDVLLGVLGGETTLEKEKVLRVLRNDDDDELNVALRAWAASTVPTLPGYAERRPGMRTICSEKLSSEDLTMLSKCVHIFDCLHSLKPTIVKNDVNREFKVNDAGNVEIDLERYKTRLRRSDNQHILVETTNVSDVGPIIGRATRVTGKVATVELNGKQLRGSISSIHTVGREITNAELDRVGIILDAMHDTTTLLSQPLVRQIFFRDPPSAASEPIRSPCLHYRHRPLNTSQAIAVQRILSGDPKDHIVLIRGPPGTGKTTVIAASVASLMTNPSYTEERFIWLLAQSNVAVKNIAEKLADVGFLDFKLLVSNEFHFEWHEHLYEKIASNVIVSDTFIESSVAMDRRLKGSRVMLCTLSMFSHPLLMRAGITRLVPVETVLIDEASQIEVGDYLPLLSKFGASVRKLVFIGDEKQLAPYGADDVRGLRSVFEVDHLYEQAEFLGKQYRMPAPIGDFISRKVYEGRLKSERSISDRNCCRFVDVDKGREIFKGGSFQNTEEADAVVRVVRKFVKEGKSFRVITPYDAQRALLESELKRATLPWENMCFCIDSFQGNEDEHIIISIVRSDKIGFLNNLRRSNVMLSRCKKSMTICTSKKYIRGKAKNVPLPDSTVWTPSVLYHHLPPTMALPISGYAQQLLDVDSVITFNVHNEKELTAEILQEFKDSLSIPRAAGLGWANTSNGLLTVLVLASKDSAIAIQFSKKTVKATSPIRQVRKLLETHFLCDPDITLYSFDMGRLALSLYRDRDMRISHAVHIQDACVGVDKPYLIINAVEFAVRGTNIKAFNNNIKEAFRDYTWDSADAACTRTVVFRAWLAAYMPFIGDMGERLRDVKRIDTSRMNEAQLRTLAQLDRGDQRLDGRRPTATTNEFTANSIRVNVRFPHKIRVKSDRFQNRLRKGNDVQMLVQDQYGYVFTVHGRTSDVSGQHADIVASSSSFNFHAKTILDITTISLDDPTMAEVKRDAHILRMLQQQDTFTNNPFIHLIWQNHEDSPPDWPAAKYRTSDYVPPVRMDPNRPMNNSQQTAVLHMLKLDNNHRITIIQGPPGTGKTTVIATFVLSATAAGGTGIWLVAQSNVAVKNIAEKLDSSGFSEWRLLVSKDFHYDWHEHLYSGITKRIIRSDEFKSGAQDLAGVKVMLCTLSMLSHFKITIFTKQVPIQYLVVDEASQIKVSDYISPISSNPSLCKICFIGDDKQLPPFGQDEIEDIESIFERPHLRSTAVFLDRQYRMPPEIGNFISDAVYDGQLRSNPKHLHANKHTCFFVDVVDGVEKSDETSYKNLAEAATIVTMAGHLQVENTNFRIITPYDAQRSLIENMLKQANLVYANKCFNVDSFQGNEDDVIILSLVRSHALGFLEDLRRTNVMLTRCKEALFVCSSRAFLNGPGLDSLVGRMSAAFGEEAWIELADIAENNF</sequence>
<evidence type="ECO:0000256" key="2">
    <source>
        <dbReference type="ARBA" id="ARBA00022801"/>
    </source>
</evidence>
<dbReference type="CDD" id="cd17934">
    <property type="entry name" value="DEXXQc_Upf1-like"/>
    <property type="match status" value="1"/>
</dbReference>
<evidence type="ECO:0000256" key="1">
    <source>
        <dbReference type="ARBA" id="ARBA00022741"/>
    </source>
</evidence>
<dbReference type="GO" id="GO:0005524">
    <property type="term" value="F:ATP binding"/>
    <property type="evidence" value="ECO:0007669"/>
    <property type="project" value="UniProtKB-KW"/>
</dbReference>
<dbReference type="InterPro" id="IPR014001">
    <property type="entry name" value="Helicase_ATP-bd"/>
</dbReference>
<dbReference type="Pfam" id="PF13245">
    <property type="entry name" value="AAA_19"/>
    <property type="match status" value="2"/>
</dbReference>
<dbReference type="InterPro" id="IPR047187">
    <property type="entry name" value="SF1_C_Upf1"/>
</dbReference>
<proteinExistence type="predicted"/>
<keyword evidence="7" id="KW-1185">Reference proteome</keyword>
<protein>
    <recommendedName>
        <fullName evidence="5">Helicase ATP-binding domain-containing protein</fullName>
    </recommendedName>
</protein>
<evidence type="ECO:0000313" key="6">
    <source>
        <dbReference type="EMBL" id="THH33182.1"/>
    </source>
</evidence>
<name>A0A4S4N2K7_9APHY</name>
<evidence type="ECO:0000313" key="7">
    <source>
        <dbReference type="Proteomes" id="UP000308730"/>
    </source>
</evidence>
<dbReference type="PANTHER" id="PTHR43788:SF8">
    <property type="entry name" value="DNA-BINDING PROTEIN SMUBP-2"/>
    <property type="match status" value="1"/>
</dbReference>
<feature type="domain" description="Helicase ATP-binding" evidence="5">
    <location>
        <begin position="377"/>
        <end position="593"/>
    </location>
</feature>
<keyword evidence="3" id="KW-0347">Helicase</keyword>
<evidence type="ECO:0000256" key="4">
    <source>
        <dbReference type="ARBA" id="ARBA00022840"/>
    </source>
</evidence>
<accession>A0A4S4N2K7</accession>
<keyword evidence="2" id="KW-0378">Hydrolase</keyword>
<dbReference type="InterPro" id="IPR041679">
    <property type="entry name" value="DNA2/NAM7-like_C"/>
</dbReference>
<dbReference type="CDD" id="cd18808">
    <property type="entry name" value="SF1_C_Upf1"/>
    <property type="match status" value="2"/>
</dbReference>
<dbReference type="SUPFAM" id="SSF52540">
    <property type="entry name" value="P-loop containing nucleoside triphosphate hydrolases"/>
    <property type="match status" value="2"/>
</dbReference>
<keyword evidence="1" id="KW-0547">Nucleotide-binding</keyword>
<dbReference type="InterPro" id="IPR027417">
    <property type="entry name" value="P-loop_NTPase"/>
</dbReference>
<dbReference type="SMART" id="SM00487">
    <property type="entry name" value="DEXDc"/>
    <property type="match status" value="2"/>
</dbReference>
<dbReference type="Gene3D" id="3.40.50.300">
    <property type="entry name" value="P-loop containing nucleotide triphosphate hydrolases"/>
    <property type="match status" value="4"/>
</dbReference>
<dbReference type="PANTHER" id="PTHR43788">
    <property type="entry name" value="DNA2/NAM7 HELICASE FAMILY MEMBER"/>
    <property type="match status" value="1"/>
</dbReference>
<evidence type="ECO:0000256" key="3">
    <source>
        <dbReference type="ARBA" id="ARBA00022806"/>
    </source>
</evidence>
<dbReference type="Pfam" id="PF13087">
    <property type="entry name" value="AAA_12"/>
    <property type="match status" value="2"/>
</dbReference>
<reference evidence="6 7" key="1">
    <citation type="submission" date="2019-02" db="EMBL/GenBank/DDBJ databases">
        <title>Genome sequencing of the rare red list fungi Antrodiella citrinella (Flaviporus citrinellus).</title>
        <authorList>
            <person name="Buettner E."/>
            <person name="Kellner H."/>
        </authorList>
    </citation>
    <scope>NUCLEOTIDE SEQUENCE [LARGE SCALE GENOMIC DNA]</scope>
    <source>
        <strain evidence="6 7">DSM 108506</strain>
    </source>
</reference>
<evidence type="ECO:0000259" key="5">
    <source>
        <dbReference type="SMART" id="SM00487"/>
    </source>
</evidence>
<dbReference type="Proteomes" id="UP000308730">
    <property type="component" value="Unassembled WGS sequence"/>
</dbReference>